<gene>
    <name evidence="4" type="ORF">AKO1_000109</name>
    <name evidence="3" type="ORF">AKO1_007742</name>
</gene>
<feature type="region of interest" description="Disordered" evidence="1">
    <location>
        <begin position="93"/>
        <end position="112"/>
    </location>
</feature>
<keyword evidence="2" id="KW-0472">Membrane</keyword>
<dbReference type="Proteomes" id="UP001431209">
    <property type="component" value="Unassembled WGS sequence"/>
</dbReference>
<evidence type="ECO:0000256" key="1">
    <source>
        <dbReference type="SAM" id="MobiDB-lite"/>
    </source>
</evidence>
<proteinExistence type="predicted"/>
<accession>A0AAW2ZGD0</accession>
<evidence type="ECO:0000313" key="3">
    <source>
        <dbReference type="EMBL" id="KAL0479537.1"/>
    </source>
</evidence>
<evidence type="ECO:0000313" key="4">
    <source>
        <dbReference type="EMBL" id="KAL0487724.1"/>
    </source>
</evidence>
<sequence>MQETGDANPLLKRKIAILLFSLCFFTLALIVLTILHVKFVPDGDLWWAWLVWSIWGIVFTIGVVEVYNSIKQINAVKKDLGVTFQTLMDEEMQQTNRQSIQENHGASETLEM</sequence>
<comment type="caution">
    <text evidence="4">The sequence shown here is derived from an EMBL/GenBank/DDBJ whole genome shotgun (WGS) entry which is preliminary data.</text>
</comment>
<protein>
    <submittedName>
        <fullName evidence="4">2 TM domain-containing transmembrane protein RAD4</fullName>
    </submittedName>
</protein>
<name>A0AAW2ZGD0_9EUKA</name>
<reference evidence="4 5" key="1">
    <citation type="submission" date="2024-03" db="EMBL/GenBank/DDBJ databases">
        <title>The Acrasis kona genome and developmental transcriptomes reveal deep origins of eukaryotic multicellular pathways.</title>
        <authorList>
            <person name="Sheikh S."/>
            <person name="Fu C.-J."/>
            <person name="Brown M.W."/>
            <person name="Baldauf S.L."/>
        </authorList>
    </citation>
    <scope>NUCLEOTIDE SEQUENCE [LARGE SCALE GENOMIC DNA]</scope>
    <source>
        <strain evidence="4 5">ATCC MYA-3509</strain>
    </source>
</reference>
<keyword evidence="2" id="KW-1133">Transmembrane helix</keyword>
<evidence type="ECO:0000256" key="2">
    <source>
        <dbReference type="SAM" id="Phobius"/>
    </source>
</evidence>
<dbReference type="AlphaFoldDB" id="A0AAW2ZGD0"/>
<feature type="transmembrane region" description="Helical" evidence="2">
    <location>
        <begin position="15"/>
        <end position="35"/>
    </location>
</feature>
<organism evidence="4 5">
    <name type="scientific">Acrasis kona</name>
    <dbReference type="NCBI Taxonomy" id="1008807"/>
    <lineage>
        <taxon>Eukaryota</taxon>
        <taxon>Discoba</taxon>
        <taxon>Heterolobosea</taxon>
        <taxon>Tetramitia</taxon>
        <taxon>Eutetramitia</taxon>
        <taxon>Acrasidae</taxon>
        <taxon>Acrasis</taxon>
    </lineage>
</organism>
<feature type="compositionally biased region" description="Polar residues" evidence="1">
    <location>
        <begin position="93"/>
        <end position="106"/>
    </location>
</feature>
<keyword evidence="2 4" id="KW-0812">Transmembrane</keyword>
<dbReference type="EMBL" id="JAOPGA020000576">
    <property type="protein sequence ID" value="KAL0479537.1"/>
    <property type="molecule type" value="Genomic_DNA"/>
</dbReference>
<dbReference type="EMBL" id="JAOPGA020001369">
    <property type="protein sequence ID" value="KAL0487724.1"/>
    <property type="molecule type" value="Genomic_DNA"/>
</dbReference>
<keyword evidence="5" id="KW-1185">Reference proteome</keyword>
<evidence type="ECO:0000313" key="5">
    <source>
        <dbReference type="Proteomes" id="UP001431209"/>
    </source>
</evidence>
<feature type="transmembrane region" description="Helical" evidence="2">
    <location>
        <begin position="47"/>
        <end position="68"/>
    </location>
</feature>